<dbReference type="Pfam" id="PF07992">
    <property type="entry name" value="Pyr_redox_2"/>
    <property type="match status" value="1"/>
</dbReference>
<keyword evidence="6" id="KW-0411">Iron-sulfur</keyword>
<accession>A0A5K1VQE8</accession>
<dbReference type="AlphaFoldDB" id="A0A5K1VQE8"/>
<dbReference type="InterPro" id="IPR028261">
    <property type="entry name" value="DPD_II"/>
</dbReference>
<dbReference type="Pfam" id="PF14691">
    <property type="entry name" value="Fer4_20"/>
    <property type="match status" value="1"/>
</dbReference>
<evidence type="ECO:0000259" key="7">
    <source>
        <dbReference type="Pfam" id="PF07992"/>
    </source>
</evidence>
<dbReference type="VEuPathDB" id="AmoebaDB:KM1_012180"/>
<dbReference type="EMBL" id="BDEQ01000001">
    <property type="protein sequence ID" value="GAT91833.1"/>
    <property type="molecule type" value="Genomic_DNA"/>
</dbReference>
<feature type="domain" description="Dihydroprymidine dehydrogenase" evidence="8">
    <location>
        <begin position="36"/>
        <end position="143"/>
    </location>
</feature>
<comment type="caution">
    <text evidence="9">The sequence shown here is derived from an EMBL/GenBank/DDBJ whole genome shotgun (WGS) entry which is preliminary data.</text>
</comment>
<dbReference type="VEuPathDB" id="AmoebaDB:EHI7A_094230"/>
<dbReference type="VEuPathDB" id="AmoebaDB:EHI8A_098340"/>
<name>A0A5K1VQE8_ENTHI</name>
<evidence type="ECO:0000256" key="4">
    <source>
        <dbReference type="ARBA" id="ARBA00023002"/>
    </source>
</evidence>
<evidence type="ECO:0000256" key="1">
    <source>
        <dbReference type="ARBA" id="ARBA00001966"/>
    </source>
</evidence>
<gene>
    <name evidence="9" type="ORF">CL6EHI_045340</name>
</gene>
<dbReference type="OMA" id="NRRIEQM"/>
<dbReference type="PRINTS" id="PR00419">
    <property type="entry name" value="ADXRDTASE"/>
</dbReference>
<dbReference type="VEuPathDB" id="AmoebaDB:EHI5A_118710"/>
<dbReference type="PANTHER" id="PTHR42783">
    <property type="entry name" value="GLUTAMATE SYNTHASE [NADPH] SMALL CHAIN"/>
    <property type="match status" value="1"/>
</dbReference>
<comment type="cofactor">
    <cofactor evidence="1">
        <name>[4Fe-4S] cluster</name>
        <dbReference type="ChEBI" id="CHEBI:49883"/>
    </cofactor>
</comment>
<dbReference type="VEuPathDB" id="AmoebaDB:EHI7A_202860"/>
<reference evidence="9 10" key="1">
    <citation type="submission" date="2016-05" db="EMBL/GenBank/DDBJ databases">
        <title>First whole genome sequencing of Entamoeba histolytica HM1:IMSS-clone-6.</title>
        <authorList>
            <person name="Mukherjee Avik.K."/>
            <person name="Izumyama S."/>
            <person name="Nakada-Tsukui K."/>
            <person name="Nozaki T."/>
        </authorList>
    </citation>
    <scope>NUCLEOTIDE SEQUENCE [LARGE SCALE GENOMIC DNA]</scope>
    <source>
        <strain evidence="9 10">HM1:IMSS clone 6</strain>
    </source>
</reference>
<dbReference type="InterPro" id="IPR009051">
    <property type="entry name" value="Helical_ferredxn"/>
</dbReference>
<dbReference type="Proteomes" id="UP000078387">
    <property type="component" value="Unassembled WGS sequence"/>
</dbReference>
<dbReference type="SUPFAM" id="SSF51971">
    <property type="entry name" value="Nucleotide-binding domain"/>
    <property type="match status" value="1"/>
</dbReference>
<dbReference type="FunFam" id="3.50.50.60:FF:000041">
    <property type="entry name" value="Glutamate synthase, small subunit"/>
    <property type="match status" value="1"/>
</dbReference>
<proteinExistence type="predicted"/>
<dbReference type="PANTHER" id="PTHR42783:SF3">
    <property type="entry name" value="GLUTAMATE SYNTHASE [NADPH] SMALL CHAIN-RELATED"/>
    <property type="match status" value="1"/>
</dbReference>
<dbReference type="InterPro" id="IPR023753">
    <property type="entry name" value="FAD/NAD-binding_dom"/>
</dbReference>
<dbReference type="FunFam" id="3.50.50.60:FF:000553">
    <property type="entry name" value="Glutamate synthase beta subunit putative"/>
    <property type="match status" value="1"/>
</dbReference>
<dbReference type="InterPro" id="IPR036188">
    <property type="entry name" value="FAD/NAD-bd_sf"/>
</dbReference>
<dbReference type="GO" id="GO:0016491">
    <property type="term" value="F:oxidoreductase activity"/>
    <property type="evidence" value="ECO:0007669"/>
    <property type="project" value="UniProtKB-KW"/>
</dbReference>
<keyword evidence="4" id="KW-0560">Oxidoreductase</keyword>
<organism evidence="9 10">
    <name type="scientific">Entamoeba histolytica</name>
    <dbReference type="NCBI Taxonomy" id="5759"/>
    <lineage>
        <taxon>Eukaryota</taxon>
        <taxon>Amoebozoa</taxon>
        <taxon>Evosea</taxon>
        <taxon>Archamoebae</taxon>
        <taxon>Mastigamoebida</taxon>
        <taxon>Entamoebidae</taxon>
        <taxon>Entamoeba</taxon>
    </lineage>
</organism>
<evidence type="ECO:0000256" key="2">
    <source>
        <dbReference type="ARBA" id="ARBA00022723"/>
    </source>
</evidence>
<dbReference type="GO" id="GO:0046872">
    <property type="term" value="F:metal ion binding"/>
    <property type="evidence" value="ECO:0007669"/>
    <property type="project" value="UniProtKB-KW"/>
</dbReference>
<evidence type="ECO:0000256" key="5">
    <source>
        <dbReference type="ARBA" id="ARBA00023004"/>
    </source>
</evidence>
<dbReference type="GO" id="GO:0051536">
    <property type="term" value="F:iron-sulfur cluster binding"/>
    <property type="evidence" value="ECO:0007669"/>
    <property type="project" value="UniProtKB-KW"/>
</dbReference>
<evidence type="ECO:0000256" key="6">
    <source>
        <dbReference type="ARBA" id="ARBA00023014"/>
    </source>
</evidence>
<dbReference type="SUPFAM" id="SSF46548">
    <property type="entry name" value="alpha-helical ferredoxin"/>
    <property type="match status" value="1"/>
</dbReference>
<evidence type="ECO:0000313" key="10">
    <source>
        <dbReference type="Proteomes" id="UP000078387"/>
    </source>
</evidence>
<dbReference type="Gene3D" id="3.50.50.60">
    <property type="entry name" value="FAD/NAD(P)-binding domain"/>
    <property type="match status" value="3"/>
</dbReference>
<dbReference type="FunFam" id="1.10.1060.10:FF:000011">
    <property type="entry name" value="NAD(P)H-dependent glutamate synthase, putative"/>
    <property type="match status" value="1"/>
</dbReference>
<keyword evidence="5" id="KW-0408">Iron</keyword>
<protein>
    <submittedName>
        <fullName evidence="9">Glutamate synthase beta subunit putative</fullName>
    </submittedName>
</protein>
<evidence type="ECO:0000256" key="3">
    <source>
        <dbReference type="ARBA" id="ARBA00022857"/>
    </source>
</evidence>
<feature type="domain" description="FAD/NAD(P)-binding" evidence="7">
    <location>
        <begin position="155"/>
        <end position="443"/>
    </location>
</feature>
<dbReference type="Gene3D" id="1.10.1060.10">
    <property type="entry name" value="Alpha-helical ferredoxin"/>
    <property type="match status" value="1"/>
</dbReference>
<dbReference type="VEuPathDB" id="AmoebaDB:EHI_045340"/>
<evidence type="ECO:0000313" key="9">
    <source>
        <dbReference type="EMBL" id="GAT91833.1"/>
    </source>
</evidence>
<keyword evidence="2" id="KW-0479">Metal-binding</keyword>
<keyword evidence="3" id="KW-0521">NADP</keyword>
<sequence length="463" mass="51206">MKRLFKQNLKIIHLKTIIMAANYNRTPVPMRNPEERINDWKEVVVGYTKEDTKTEASRCLGCKKPGCVPTCPAHIDIPGFISELKKEQYTEAVSVILKRLPFPNICGRVCPHYCQGKCVKARRGGELEIMELKRSAITYSTEEDIKIDIAPDTGKKVAVVGSGPAGLAAAYFLRLKGHKVVVYEQKHKLGGMMILCIPPYRLPRDKLDEDIDRIKRLGIEFRTNAKVDDITTLKKEYDAVFVGIGTLKRKVLGIPGEDLIGVEHVIPYLESINTFARKTIGKKVAVVGAGFSAMDAVRVARRLGSEAFIVYRRSENEMPAAPSEVEEAKEEGVTMMTLCNPTKIIGDENGKVKGIECIKMKLGEPDASGRAAPVPIPGSEFVIDCDMVIQAISQGVETECCKDVELSKWQTLQVNDKFQTNVEGIYASGDCVTGPKSIVHAVGDTYVAVEAMHEYLMGKKNEE</sequence>
<evidence type="ECO:0000259" key="8">
    <source>
        <dbReference type="Pfam" id="PF14691"/>
    </source>
</evidence>